<dbReference type="Gene3D" id="3.40.50.2000">
    <property type="entry name" value="Glycogen Phosphorylase B"/>
    <property type="match status" value="2"/>
</dbReference>
<dbReference type="EMBL" id="JAHDYS010000010">
    <property type="protein sequence ID" value="MBT1072528.1"/>
    <property type="molecule type" value="Genomic_DNA"/>
</dbReference>
<feature type="domain" description="Glycosyltransferase subfamily 4-like N-terminal" evidence="1">
    <location>
        <begin position="17"/>
        <end position="186"/>
    </location>
</feature>
<organism evidence="2 3">
    <name type="scientific">Pelotalea chapellei</name>
    <dbReference type="NCBI Taxonomy" id="44671"/>
    <lineage>
        <taxon>Bacteria</taxon>
        <taxon>Pseudomonadati</taxon>
        <taxon>Thermodesulfobacteriota</taxon>
        <taxon>Desulfuromonadia</taxon>
        <taxon>Geobacterales</taxon>
        <taxon>Geobacteraceae</taxon>
        <taxon>Pelotalea</taxon>
    </lineage>
</organism>
<evidence type="ECO:0000313" key="2">
    <source>
        <dbReference type="EMBL" id="MBT1072528.1"/>
    </source>
</evidence>
<dbReference type="PANTHER" id="PTHR12526:SF600">
    <property type="entry name" value="GLYCOSYL TRANSFERASE GROUP 1"/>
    <property type="match status" value="1"/>
</dbReference>
<dbReference type="Pfam" id="PF13579">
    <property type="entry name" value="Glyco_trans_4_4"/>
    <property type="match status" value="1"/>
</dbReference>
<accession>A0ABS5UA05</accession>
<dbReference type="InterPro" id="IPR028098">
    <property type="entry name" value="Glyco_trans_4-like_N"/>
</dbReference>
<name>A0ABS5UA05_9BACT</name>
<dbReference type="RefSeq" id="WP_214299610.1">
    <property type="nucleotide sequence ID" value="NZ_JAHDYS010000010.1"/>
</dbReference>
<comment type="caution">
    <text evidence="2">The sequence shown here is derived from an EMBL/GenBank/DDBJ whole genome shotgun (WGS) entry which is preliminary data.</text>
</comment>
<dbReference type="SUPFAM" id="SSF53756">
    <property type="entry name" value="UDP-Glycosyltransferase/glycogen phosphorylase"/>
    <property type="match status" value="1"/>
</dbReference>
<proteinExistence type="predicted"/>
<sequence length="394" mass="43214">MNIVFLAPFGIRPKGTVIARMLPLAVALQERGHRVTIIAPPYTNPEDSGREETVRGVRLINVALGPGSSAVDTLVLAGRMFRAMLDQSPDLIHLFKPKGYGGLAAMLHCLLPGPRPPLVVDTDDWEGSGGMNETQGYSRAQRLVFALQERWLLRRAARVTVASRTLQSLAWAQGTPPARVHYLPNCVNIDPSPAVADIRPLLGVSAETPLLLLYTRFFEFTQERLHHILASVVRRVPGVRVLVVGRGRNNEEEQLLEAARKLDFASALIMAGWIEPEQLPAYLRAGDVAIYPFDDTLVNRSKCPAKLTELLLAGVPVVADRVGQISEYLCHGQAGMLCDPAVPESMSDAVVALLENRQAARQLGRHGQQLISEDFSWSRAAEGLESVYREVECA</sequence>
<evidence type="ECO:0000259" key="1">
    <source>
        <dbReference type="Pfam" id="PF13579"/>
    </source>
</evidence>
<protein>
    <submittedName>
        <fullName evidence="2">Glycosyltransferase family 4 protein</fullName>
    </submittedName>
</protein>
<dbReference type="Pfam" id="PF13692">
    <property type="entry name" value="Glyco_trans_1_4"/>
    <property type="match status" value="1"/>
</dbReference>
<gene>
    <name evidence="2" type="ORF">KJB30_12075</name>
</gene>
<keyword evidence="3" id="KW-1185">Reference proteome</keyword>
<evidence type="ECO:0000313" key="3">
    <source>
        <dbReference type="Proteomes" id="UP000784128"/>
    </source>
</evidence>
<dbReference type="Proteomes" id="UP000784128">
    <property type="component" value="Unassembled WGS sequence"/>
</dbReference>
<reference evidence="2 3" key="1">
    <citation type="submission" date="2021-05" db="EMBL/GenBank/DDBJ databases">
        <title>The draft genome of Geobacter chapellei DSM 13688.</title>
        <authorList>
            <person name="Xu Z."/>
            <person name="Masuda Y."/>
            <person name="Itoh H."/>
            <person name="Senoo K."/>
        </authorList>
    </citation>
    <scope>NUCLEOTIDE SEQUENCE [LARGE SCALE GENOMIC DNA]</scope>
    <source>
        <strain evidence="2 3">DSM 13688</strain>
    </source>
</reference>
<dbReference type="PANTHER" id="PTHR12526">
    <property type="entry name" value="GLYCOSYLTRANSFERASE"/>
    <property type="match status" value="1"/>
</dbReference>
<dbReference type="CDD" id="cd03794">
    <property type="entry name" value="GT4_WbuB-like"/>
    <property type="match status" value="1"/>
</dbReference>